<evidence type="ECO:0000313" key="5">
    <source>
        <dbReference type="EMBL" id="UZW75538.1"/>
    </source>
</evidence>
<dbReference type="GO" id="GO:0003700">
    <property type="term" value="F:DNA-binding transcription factor activity"/>
    <property type="evidence" value="ECO:0007669"/>
    <property type="project" value="InterPro"/>
</dbReference>
<feature type="domain" description="HTH araC/xylS-type" evidence="4">
    <location>
        <begin position="235"/>
        <end position="333"/>
    </location>
</feature>
<name>A0A9E8HIY6_9ALTE</name>
<accession>A0A9E8HIY6</accession>
<keyword evidence="3" id="KW-0804">Transcription</keyword>
<dbReference type="GO" id="GO:0005829">
    <property type="term" value="C:cytosol"/>
    <property type="evidence" value="ECO:0007669"/>
    <property type="project" value="TreeGrafter"/>
</dbReference>
<dbReference type="EMBL" id="CP101527">
    <property type="protein sequence ID" value="UZW75538.1"/>
    <property type="molecule type" value="Genomic_DNA"/>
</dbReference>
<dbReference type="KEGG" id="asem:NNL22_02775"/>
<dbReference type="Pfam" id="PF12625">
    <property type="entry name" value="Arabinose_bd"/>
    <property type="match status" value="1"/>
</dbReference>
<evidence type="ECO:0000256" key="2">
    <source>
        <dbReference type="ARBA" id="ARBA00023125"/>
    </source>
</evidence>
<evidence type="ECO:0000256" key="1">
    <source>
        <dbReference type="ARBA" id="ARBA00023015"/>
    </source>
</evidence>
<protein>
    <submittedName>
        <fullName evidence="5">AraC family transcriptional regulator</fullName>
    </submittedName>
</protein>
<evidence type="ECO:0000259" key="4">
    <source>
        <dbReference type="PROSITE" id="PS01124"/>
    </source>
</evidence>
<dbReference type="Gene3D" id="1.10.10.60">
    <property type="entry name" value="Homeodomain-like"/>
    <property type="match status" value="1"/>
</dbReference>
<dbReference type="GO" id="GO:0000976">
    <property type="term" value="F:transcription cis-regulatory region binding"/>
    <property type="evidence" value="ECO:0007669"/>
    <property type="project" value="TreeGrafter"/>
</dbReference>
<dbReference type="PROSITE" id="PS01124">
    <property type="entry name" value="HTH_ARAC_FAMILY_2"/>
    <property type="match status" value="1"/>
</dbReference>
<dbReference type="InterPro" id="IPR018060">
    <property type="entry name" value="HTH_AraC"/>
</dbReference>
<dbReference type="SMART" id="SM00342">
    <property type="entry name" value="HTH_ARAC"/>
    <property type="match status" value="1"/>
</dbReference>
<evidence type="ECO:0000313" key="6">
    <source>
        <dbReference type="Proteomes" id="UP001164472"/>
    </source>
</evidence>
<dbReference type="SUPFAM" id="SSF46689">
    <property type="entry name" value="Homeodomain-like"/>
    <property type="match status" value="1"/>
</dbReference>
<keyword evidence="6" id="KW-1185">Reference proteome</keyword>
<dbReference type="Proteomes" id="UP001164472">
    <property type="component" value="Chromosome"/>
</dbReference>
<keyword evidence="1" id="KW-0805">Transcription regulation</keyword>
<dbReference type="Pfam" id="PF12833">
    <property type="entry name" value="HTH_18"/>
    <property type="match status" value="1"/>
</dbReference>
<dbReference type="InterPro" id="IPR009057">
    <property type="entry name" value="Homeodomain-like_sf"/>
</dbReference>
<dbReference type="PANTHER" id="PTHR47894:SF1">
    <property type="entry name" value="HTH-TYPE TRANSCRIPTIONAL REGULATOR VQSM"/>
    <property type="match status" value="1"/>
</dbReference>
<reference evidence="5" key="1">
    <citation type="submission" date="2022-07" db="EMBL/GenBank/DDBJ databases">
        <title>Alkalimarinus sp. nov., isolated from gut of a Alitta virens.</title>
        <authorList>
            <person name="Yang A.I."/>
            <person name="Shin N.-R."/>
        </authorList>
    </citation>
    <scope>NUCLEOTIDE SEQUENCE</scope>
    <source>
        <strain evidence="5">FA028</strain>
    </source>
</reference>
<organism evidence="5 6">
    <name type="scientific">Alkalimarinus sediminis</name>
    <dbReference type="NCBI Taxonomy" id="1632866"/>
    <lineage>
        <taxon>Bacteria</taxon>
        <taxon>Pseudomonadati</taxon>
        <taxon>Pseudomonadota</taxon>
        <taxon>Gammaproteobacteria</taxon>
        <taxon>Alteromonadales</taxon>
        <taxon>Alteromonadaceae</taxon>
        <taxon>Alkalimarinus</taxon>
    </lineage>
</organism>
<proteinExistence type="predicted"/>
<gene>
    <name evidence="5" type="ORF">NNL22_02775</name>
</gene>
<dbReference type="RefSeq" id="WP_251810638.1">
    <property type="nucleotide sequence ID" value="NZ_CP101527.1"/>
</dbReference>
<dbReference type="AlphaFoldDB" id="A0A9E8HIY6"/>
<dbReference type="PANTHER" id="PTHR47894">
    <property type="entry name" value="HTH-TYPE TRANSCRIPTIONAL REGULATOR GADX"/>
    <property type="match status" value="1"/>
</dbReference>
<evidence type="ECO:0000256" key="3">
    <source>
        <dbReference type="ARBA" id="ARBA00023163"/>
    </source>
</evidence>
<dbReference type="InterPro" id="IPR032687">
    <property type="entry name" value="AraC-type_N"/>
</dbReference>
<keyword evidence="2" id="KW-0238">DNA-binding</keyword>
<sequence length="334" mass="37524">MTEKTTIPNIILPSLSSLALKCGVSPKLIFAEAGIDLESIQLRDLDLELHEVESVVLLLSKHIGEPSIGLLLGAHLQAEMLAMFGPLIASSPNPRVGIECFSRFKQLLHPQFDLKLREDGEQAALYYQSNDETPIGDLPFYAEALFSALVNLGNYFIGGQKKPLSVEFRHAKPANSSLHEQTFNCSLEFGCQTDKLVFERSVLDLPHLSHNFSLHQLFRQQAQEQLKQFSSPIASQVKRIIKGNLSDPALSADTVAHQLSISRRTLYRQLKAENLCYSELRNQVIIETAKTMLTTTHYSTEVIAYELGYKDRSNFVHAFKRLTGHTPSQFRLMK</sequence>